<evidence type="ECO:0000313" key="2">
    <source>
        <dbReference type="Proteomes" id="UP001597469"/>
    </source>
</evidence>
<comment type="caution">
    <text evidence="1">The sequence shown here is derived from an EMBL/GenBank/DDBJ whole genome shotgun (WGS) entry which is preliminary data.</text>
</comment>
<keyword evidence="2" id="KW-1185">Reference proteome</keyword>
<gene>
    <name evidence="1" type="ORF">ACFSUS_04135</name>
</gene>
<dbReference type="EMBL" id="JBHULN010000002">
    <property type="protein sequence ID" value="MFD2569808.1"/>
    <property type="molecule type" value="Genomic_DNA"/>
</dbReference>
<reference evidence="2" key="1">
    <citation type="journal article" date="2019" name="Int. J. Syst. Evol. Microbiol.">
        <title>The Global Catalogue of Microorganisms (GCM) 10K type strain sequencing project: providing services to taxonomists for standard genome sequencing and annotation.</title>
        <authorList>
            <consortium name="The Broad Institute Genomics Platform"/>
            <consortium name="The Broad Institute Genome Sequencing Center for Infectious Disease"/>
            <person name="Wu L."/>
            <person name="Ma J."/>
        </authorList>
    </citation>
    <scope>NUCLEOTIDE SEQUENCE [LARGE SCALE GENOMIC DNA]</scope>
    <source>
        <strain evidence="2">KCTC 42805</strain>
    </source>
</reference>
<dbReference type="Proteomes" id="UP001597469">
    <property type="component" value="Unassembled WGS sequence"/>
</dbReference>
<accession>A0ABW5LYF6</accession>
<protein>
    <recommendedName>
        <fullName evidence="3">Lipocalin-like domain-containing protein</fullName>
    </recommendedName>
</protein>
<evidence type="ECO:0008006" key="3">
    <source>
        <dbReference type="Google" id="ProtNLM"/>
    </source>
</evidence>
<sequence length="140" mass="15437">MTHIKRLSFFSGMLLIGLWGCSQEDAQPTPNPSIVGSWLFVEYGYSPGAGYIVKKAPLIPPQAVSFTAQGEVATVNMGKSALAQARTYRIDSTRYGTYLIILDSTQRQIGYSLFVSIRNDTLRLSPPCIEGCHSGYVRIR</sequence>
<name>A0ABW5LYF6_9BACT</name>
<organism evidence="1 2">
    <name type="scientific">Spirosoma soli</name>
    <dbReference type="NCBI Taxonomy" id="1770529"/>
    <lineage>
        <taxon>Bacteria</taxon>
        <taxon>Pseudomonadati</taxon>
        <taxon>Bacteroidota</taxon>
        <taxon>Cytophagia</taxon>
        <taxon>Cytophagales</taxon>
        <taxon>Cytophagaceae</taxon>
        <taxon>Spirosoma</taxon>
    </lineage>
</organism>
<proteinExistence type="predicted"/>
<evidence type="ECO:0000313" key="1">
    <source>
        <dbReference type="EMBL" id="MFD2569808.1"/>
    </source>
</evidence>
<dbReference type="RefSeq" id="WP_381519471.1">
    <property type="nucleotide sequence ID" value="NZ_JBHULN010000002.1"/>
</dbReference>